<dbReference type="AlphaFoldDB" id="A0AAW8CM01"/>
<proteinExistence type="predicted"/>
<dbReference type="RefSeq" id="WP_211599262.1">
    <property type="nucleotide sequence ID" value="NZ_JAGRQI010000026.1"/>
</dbReference>
<protein>
    <submittedName>
        <fullName evidence="1">Uncharacterized protein</fullName>
    </submittedName>
</protein>
<accession>A0AAW8CM01</accession>
<organism evidence="1 2">
    <name type="scientific">Pasteurella atlantica</name>
    <dbReference type="NCBI Taxonomy" id="2827233"/>
    <lineage>
        <taxon>Bacteria</taxon>
        <taxon>Pseudomonadati</taxon>
        <taxon>Pseudomonadota</taxon>
        <taxon>Gammaproteobacteria</taxon>
        <taxon>Pasteurellales</taxon>
        <taxon>Pasteurellaceae</taxon>
        <taxon>Pasteurella</taxon>
    </lineage>
</organism>
<name>A0AAW8CM01_9PAST</name>
<evidence type="ECO:0000313" key="2">
    <source>
        <dbReference type="Proteomes" id="UP001230466"/>
    </source>
</evidence>
<gene>
    <name evidence="1" type="ORF">QJU78_04400</name>
</gene>
<dbReference type="Proteomes" id="UP001230466">
    <property type="component" value="Unassembled WGS sequence"/>
</dbReference>
<evidence type="ECO:0000313" key="1">
    <source>
        <dbReference type="EMBL" id="MDP8187015.1"/>
    </source>
</evidence>
<reference evidence="1" key="1">
    <citation type="journal article" date="2023" name="Front. Microbiol.">
        <title>Phylogeography and host specificity of Pasteurellaceae pathogenic to sea-farmed fish in the north-east Atlantic.</title>
        <authorList>
            <person name="Gulla S."/>
            <person name="Colquhoun D.J."/>
            <person name="Olsen A.B."/>
            <person name="Spilsberg B."/>
            <person name="Lagesen K."/>
            <person name="Aakesson C.P."/>
            <person name="Strom S."/>
            <person name="Manji F."/>
            <person name="Birkbeck T.H."/>
            <person name="Nilsen H.K."/>
        </authorList>
    </citation>
    <scope>NUCLEOTIDE SEQUENCE</scope>
    <source>
        <strain evidence="1">VIB1234</strain>
    </source>
</reference>
<sequence length="101" mass="12029">MKLVNINKDEFIFKDDFELLDFIITATVEKLKIYFLFIHTNGIVFEDDLIDDKFLHIVTCHHRQFFRKGCPHQKCNDFLINVQIAQESGLRDLRSLFPIIK</sequence>
<comment type="caution">
    <text evidence="1">The sequence shown here is derived from an EMBL/GenBank/DDBJ whole genome shotgun (WGS) entry which is preliminary data.</text>
</comment>
<dbReference type="EMBL" id="JASAYJ010000007">
    <property type="protein sequence ID" value="MDP8187015.1"/>
    <property type="molecule type" value="Genomic_DNA"/>
</dbReference>